<dbReference type="InterPro" id="IPR038404">
    <property type="entry name" value="TRAP_DctP_sf"/>
</dbReference>
<gene>
    <name evidence="5" type="primary">dctP_3</name>
    <name evidence="5" type="ORF">LAX5112_01172</name>
</gene>
<name>A0A0M6ZXH4_9HYPH</name>
<keyword evidence="3 4" id="KW-0732">Signal</keyword>
<keyword evidence="6" id="KW-1185">Reference proteome</keyword>
<accession>A0A0M6ZXH4</accession>
<dbReference type="STRING" id="388408.LAX5112_01172"/>
<evidence type="ECO:0000256" key="3">
    <source>
        <dbReference type="ARBA" id="ARBA00022729"/>
    </source>
</evidence>
<dbReference type="PANTHER" id="PTHR33376:SF7">
    <property type="entry name" value="C4-DICARBOXYLATE-BINDING PROTEIN DCTB"/>
    <property type="match status" value="1"/>
</dbReference>
<dbReference type="Proteomes" id="UP000053235">
    <property type="component" value="Unassembled WGS sequence"/>
</dbReference>
<organism evidence="5 6">
    <name type="scientific">Roseibium alexandrii</name>
    <dbReference type="NCBI Taxonomy" id="388408"/>
    <lineage>
        <taxon>Bacteria</taxon>
        <taxon>Pseudomonadati</taxon>
        <taxon>Pseudomonadota</taxon>
        <taxon>Alphaproteobacteria</taxon>
        <taxon>Hyphomicrobiales</taxon>
        <taxon>Stappiaceae</taxon>
        <taxon>Roseibium</taxon>
    </lineage>
</organism>
<evidence type="ECO:0000256" key="4">
    <source>
        <dbReference type="SAM" id="SignalP"/>
    </source>
</evidence>
<dbReference type="Gene3D" id="3.40.190.170">
    <property type="entry name" value="Bacterial extracellular solute-binding protein, family 7"/>
    <property type="match status" value="1"/>
</dbReference>
<evidence type="ECO:0000313" key="6">
    <source>
        <dbReference type="Proteomes" id="UP000053235"/>
    </source>
</evidence>
<proteinExistence type="inferred from homology"/>
<dbReference type="PANTHER" id="PTHR33376">
    <property type="match status" value="1"/>
</dbReference>
<dbReference type="CDD" id="cd13666">
    <property type="entry name" value="PBP2_TRAP_DctP_like_1"/>
    <property type="match status" value="1"/>
</dbReference>
<dbReference type="GO" id="GO:0055085">
    <property type="term" value="P:transmembrane transport"/>
    <property type="evidence" value="ECO:0007669"/>
    <property type="project" value="InterPro"/>
</dbReference>
<protein>
    <submittedName>
        <fullName evidence="5">C4-dicarboxylate-binding periplasmic protein</fullName>
    </submittedName>
</protein>
<dbReference type="RefSeq" id="WP_055671017.1">
    <property type="nucleotide sequence ID" value="NZ_CXWD01000004.1"/>
</dbReference>
<dbReference type="OrthoDB" id="7672577at2"/>
<dbReference type="InterPro" id="IPR018389">
    <property type="entry name" value="DctP_fam"/>
</dbReference>
<dbReference type="AlphaFoldDB" id="A0A0M6ZXH4"/>
<comment type="similarity">
    <text evidence="1">Belongs to the bacterial solute-binding protein 7 family.</text>
</comment>
<evidence type="ECO:0000313" key="5">
    <source>
        <dbReference type="EMBL" id="CTQ66997.1"/>
    </source>
</evidence>
<reference evidence="6" key="1">
    <citation type="submission" date="2015-07" db="EMBL/GenBank/DDBJ databases">
        <authorList>
            <person name="Rodrigo-Torres Lidia"/>
            <person name="Arahal R.David."/>
        </authorList>
    </citation>
    <scope>NUCLEOTIDE SEQUENCE [LARGE SCALE GENOMIC DNA]</scope>
    <source>
        <strain evidence="6">CECT 5112</strain>
    </source>
</reference>
<dbReference type="EMBL" id="CXWD01000004">
    <property type="protein sequence ID" value="CTQ66997.1"/>
    <property type="molecule type" value="Genomic_DNA"/>
</dbReference>
<feature type="chain" id="PRO_5005809133" evidence="4">
    <location>
        <begin position="22"/>
        <end position="355"/>
    </location>
</feature>
<sequence length="355" mass="38417">MKVLKSLLAGAVLATGLSASAAVAETTIFYGHAGPARGTIPTALEWFNNRIGELSGGDMKLDIQFGGALFKANASANAIGFGVADAGSIISAYFQKEMAAYSIADLPISGPNVWVGLKATDKLMRTTPEITKQLADKNLVYIGTFTASDVNVACTGGEIASVKDIEDKRIRGAGVYGKVFGQMGATMVNLSVYEAYQALNNGLIDCSQGYTYIIPALKWHEVIDSFTVLNWGQIGGFGMFMNKQSFDALSEDQQSIMLQTGEELADEFAQIVMSRNAKALEAMKAGEFERDIKVLELSVEDRAAMNAATQPFIEEWKENANSVGFDADKLMAAYTEAVADYTKEFEERGYPWERN</sequence>
<feature type="signal peptide" evidence="4">
    <location>
        <begin position="1"/>
        <end position="21"/>
    </location>
</feature>
<evidence type="ECO:0000256" key="1">
    <source>
        <dbReference type="ARBA" id="ARBA00009023"/>
    </source>
</evidence>
<keyword evidence="2" id="KW-0813">Transport</keyword>
<dbReference type="Pfam" id="PF03480">
    <property type="entry name" value="DctP"/>
    <property type="match status" value="1"/>
</dbReference>
<dbReference type="NCBIfam" id="NF037995">
    <property type="entry name" value="TRAP_S1"/>
    <property type="match status" value="1"/>
</dbReference>
<evidence type="ECO:0000256" key="2">
    <source>
        <dbReference type="ARBA" id="ARBA00022448"/>
    </source>
</evidence>